<dbReference type="Proteomes" id="UP000534306">
    <property type="component" value="Unassembled WGS sequence"/>
</dbReference>
<comment type="caution">
    <text evidence="3">The sequence shown here is derived from an EMBL/GenBank/DDBJ whole genome shotgun (WGS) entry which is preliminary data.</text>
</comment>
<dbReference type="EMBL" id="JABJRC010000008">
    <property type="protein sequence ID" value="NOL44309.1"/>
    <property type="molecule type" value="Genomic_DNA"/>
</dbReference>
<organism evidence="3 4">
    <name type="scientific">Kribbella sandramycini</name>
    <dbReference type="NCBI Taxonomy" id="60450"/>
    <lineage>
        <taxon>Bacteria</taxon>
        <taxon>Bacillati</taxon>
        <taxon>Actinomycetota</taxon>
        <taxon>Actinomycetes</taxon>
        <taxon>Propionibacteriales</taxon>
        <taxon>Kribbellaceae</taxon>
        <taxon>Kribbella</taxon>
    </lineage>
</organism>
<evidence type="ECO:0000313" key="5">
    <source>
        <dbReference type="Proteomes" id="UP000553957"/>
    </source>
</evidence>
<evidence type="ECO:0000313" key="2">
    <source>
        <dbReference type="EMBL" id="MBB6571664.1"/>
    </source>
</evidence>
<gene>
    <name evidence="2" type="ORF">HNR71_007301</name>
    <name evidence="3" type="ORF">HPO96_29075</name>
</gene>
<protein>
    <submittedName>
        <fullName evidence="3">Uncharacterized protein</fullName>
    </submittedName>
</protein>
<dbReference type="EMBL" id="JACHKF010000001">
    <property type="protein sequence ID" value="MBB6571664.1"/>
    <property type="molecule type" value="Genomic_DNA"/>
</dbReference>
<keyword evidence="1" id="KW-0812">Transmembrane</keyword>
<name>A0A7Y4L4Q9_9ACTN</name>
<evidence type="ECO:0000313" key="3">
    <source>
        <dbReference type="EMBL" id="NOL44309.1"/>
    </source>
</evidence>
<evidence type="ECO:0000313" key="4">
    <source>
        <dbReference type="Proteomes" id="UP000534306"/>
    </source>
</evidence>
<sequence>MTEDLKALMERESDRSDRYFAPDPVAILTAGRRRARIRTATVTLTVVAALAVLTSGVGLALREREAPVAGQPRPPQEAWLQCDSSSGRRMGKDTWTWPVVVEQHDAYGAASIRKDPNSHVVVYCLSQPDRGTAQLPLGHVGGIVLRKTAVGDGSKQSVTTVYGVLPTRDGAVDVAVDGKWRTEQASVRDGLFVYRKLESLPWPGPTPSGAVIMLPDGRQALRITHS</sequence>
<keyword evidence="1" id="KW-0472">Membrane</keyword>
<evidence type="ECO:0000256" key="1">
    <source>
        <dbReference type="SAM" id="Phobius"/>
    </source>
</evidence>
<reference evidence="2 5" key="2">
    <citation type="submission" date="2020-08" db="EMBL/GenBank/DDBJ databases">
        <title>Sequencing the genomes of 1000 actinobacteria strains.</title>
        <authorList>
            <person name="Klenk H.-P."/>
        </authorList>
    </citation>
    <scope>NUCLEOTIDE SEQUENCE [LARGE SCALE GENOMIC DNA]</scope>
    <source>
        <strain evidence="2 5">DSM 15626</strain>
    </source>
</reference>
<dbReference type="AlphaFoldDB" id="A0A7Y4L4Q9"/>
<accession>A0A7Y4L4Q9</accession>
<keyword evidence="4" id="KW-1185">Reference proteome</keyword>
<reference evidence="3 4" key="1">
    <citation type="submission" date="2020-05" db="EMBL/GenBank/DDBJ databases">
        <title>Genome sequence of Kribbella sandramycini ATCC 39419.</title>
        <authorList>
            <person name="Maclea K.S."/>
            <person name="Fair J.L."/>
        </authorList>
    </citation>
    <scope>NUCLEOTIDE SEQUENCE [LARGE SCALE GENOMIC DNA]</scope>
    <source>
        <strain evidence="3 4">ATCC 39419</strain>
    </source>
</reference>
<keyword evidence="1" id="KW-1133">Transmembrane helix</keyword>
<dbReference type="RefSeq" id="WP_171677556.1">
    <property type="nucleotide sequence ID" value="NZ_BAAAGT010000009.1"/>
</dbReference>
<dbReference type="Proteomes" id="UP000553957">
    <property type="component" value="Unassembled WGS sequence"/>
</dbReference>
<feature type="transmembrane region" description="Helical" evidence="1">
    <location>
        <begin position="42"/>
        <end position="61"/>
    </location>
</feature>
<proteinExistence type="predicted"/>